<evidence type="ECO:0000259" key="10">
    <source>
        <dbReference type="Pfam" id="PF04261"/>
    </source>
</evidence>
<comment type="similarity">
    <text evidence="8">Belongs to the DyP-type peroxidase family.</text>
</comment>
<evidence type="ECO:0000256" key="6">
    <source>
        <dbReference type="ARBA" id="ARBA00023002"/>
    </source>
</evidence>
<dbReference type="RefSeq" id="WP_015750087.1">
    <property type="nucleotide sequence ID" value="NC_013235.1"/>
</dbReference>
<dbReference type="NCBIfam" id="TIGR01413">
    <property type="entry name" value="Dyp_perox_fam"/>
    <property type="match status" value="1"/>
</dbReference>
<keyword evidence="4" id="KW-0479">Metal-binding</keyword>
<evidence type="ECO:0000256" key="5">
    <source>
        <dbReference type="ARBA" id="ARBA00022729"/>
    </source>
</evidence>
<dbReference type="PROSITE" id="PS51404">
    <property type="entry name" value="DYP_PEROXIDASE"/>
    <property type="match status" value="1"/>
</dbReference>
<dbReference type="InterPro" id="IPR006314">
    <property type="entry name" value="Dyp_peroxidase"/>
</dbReference>
<protein>
    <submittedName>
        <fullName evidence="12">Dyp-type peroxidase family</fullName>
    </submittedName>
</protein>
<feature type="chain" id="PRO_5002992962" evidence="9">
    <location>
        <begin position="39"/>
        <end position="414"/>
    </location>
</feature>
<evidence type="ECO:0000313" key="13">
    <source>
        <dbReference type="Proteomes" id="UP000002218"/>
    </source>
</evidence>
<dbReference type="PANTHER" id="PTHR30521">
    <property type="entry name" value="DEFERROCHELATASE/PEROXIDASE"/>
    <property type="match status" value="1"/>
</dbReference>
<keyword evidence="13" id="KW-1185">Reference proteome</keyword>
<evidence type="ECO:0000256" key="2">
    <source>
        <dbReference type="ARBA" id="ARBA00022559"/>
    </source>
</evidence>
<accession>C8XA79</accession>
<dbReference type="Pfam" id="PF04261">
    <property type="entry name" value="Dyp_perox_N"/>
    <property type="match status" value="1"/>
</dbReference>
<dbReference type="Pfam" id="PF20628">
    <property type="entry name" value="Dyp_perox_C"/>
    <property type="match status" value="1"/>
</dbReference>
<feature type="domain" description="Dyp-type peroxidase N-terminal" evidence="10">
    <location>
        <begin position="73"/>
        <end position="216"/>
    </location>
</feature>
<dbReference type="EMBL" id="CP001737">
    <property type="protein sequence ID" value="ACV81279.1"/>
    <property type="molecule type" value="Genomic_DNA"/>
</dbReference>
<evidence type="ECO:0000256" key="8">
    <source>
        <dbReference type="ARBA" id="ARBA00025737"/>
    </source>
</evidence>
<keyword evidence="6" id="KW-0560">Oxidoreductase</keyword>
<evidence type="ECO:0000256" key="1">
    <source>
        <dbReference type="ARBA" id="ARBA00001970"/>
    </source>
</evidence>
<dbReference type="AlphaFoldDB" id="C8XA79"/>
<feature type="domain" description="Dyp-type peroxidase C-terminal" evidence="11">
    <location>
        <begin position="226"/>
        <end position="402"/>
    </location>
</feature>
<evidence type="ECO:0000256" key="9">
    <source>
        <dbReference type="SAM" id="SignalP"/>
    </source>
</evidence>
<feature type="signal peptide" evidence="9">
    <location>
        <begin position="1"/>
        <end position="38"/>
    </location>
</feature>
<reference evidence="13" key="1">
    <citation type="submission" date="2009-09" db="EMBL/GenBank/DDBJ databases">
        <title>The complete genome of Nakamurella multipartita DSM 44233.</title>
        <authorList>
            <consortium name="US DOE Joint Genome Institute (JGI-PGF)"/>
            <person name="Lucas S."/>
            <person name="Copeland A."/>
            <person name="Lapidus A."/>
            <person name="Glavina del Rio T."/>
            <person name="Dalin E."/>
            <person name="Tice H."/>
            <person name="Bruce D."/>
            <person name="Goodwin L."/>
            <person name="Pitluck S."/>
            <person name="Kyrpides N."/>
            <person name="Mavromatis K."/>
            <person name="Ivanova N."/>
            <person name="Ovchinnikova G."/>
            <person name="Sims D."/>
            <person name="Meincke L."/>
            <person name="Brettin T."/>
            <person name="Detter J.C."/>
            <person name="Han C."/>
            <person name="Larimer F."/>
            <person name="Land M."/>
            <person name="Hauser L."/>
            <person name="Markowitz V."/>
            <person name="Cheng J.-F."/>
            <person name="Hugenholtz P."/>
            <person name="Woyke T."/>
            <person name="Wu D."/>
            <person name="Klenk H.-P."/>
            <person name="Eisen J.A."/>
        </authorList>
    </citation>
    <scope>NUCLEOTIDE SEQUENCE [LARGE SCALE GENOMIC DNA]</scope>
    <source>
        <strain evidence="13">ATCC 700099 / DSM 44233 / CIP 104796 / JCM 9543 / NBRC 105858 / Y-104</strain>
    </source>
</reference>
<keyword evidence="5 9" id="KW-0732">Signal</keyword>
<organism evidence="12 13">
    <name type="scientific">Nakamurella multipartita (strain ATCC 700099 / DSM 44233 / CIP 104796 / JCM 9543 / NBRC 105858 / Y-104)</name>
    <name type="common">Microsphaera multipartita</name>
    <dbReference type="NCBI Taxonomy" id="479431"/>
    <lineage>
        <taxon>Bacteria</taxon>
        <taxon>Bacillati</taxon>
        <taxon>Actinomycetota</taxon>
        <taxon>Actinomycetes</taxon>
        <taxon>Nakamurellales</taxon>
        <taxon>Nakamurellaceae</taxon>
        <taxon>Nakamurella</taxon>
    </lineage>
</organism>
<comment type="cofactor">
    <cofactor evidence="1">
        <name>heme b</name>
        <dbReference type="ChEBI" id="CHEBI:60344"/>
    </cofactor>
</comment>
<dbReference type="eggNOG" id="COG2837">
    <property type="taxonomic scope" value="Bacteria"/>
</dbReference>
<dbReference type="PANTHER" id="PTHR30521:SF4">
    <property type="entry name" value="DEFERROCHELATASE"/>
    <property type="match status" value="1"/>
</dbReference>
<dbReference type="GO" id="GO:0020037">
    <property type="term" value="F:heme binding"/>
    <property type="evidence" value="ECO:0007669"/>
    <property type="project" value="InterPro"/>
</dbReference>
<evidence type="ECO:0000259" key="11">
    <source>
        <dbReference type="Pfam" id="PF20628"/>
    </source>
</evidence>
<dbReference type="SUPFAM" id="SSF54909">
    <property type="entry name" value="Dimeric alpha+beta barrel"/>
    <property type="match status" value="1"/>
</dbReference>
<evidence type="ECO:0000256" key="3">
    <source>
        <dbReference type="ARBA" id="ARBA00022617"/>
    </source>
</evidence>
<dbReference type="OrthoDB" id="9781066at2"/>
<dbReference type="STRING" id="479431.Namu_5006"/>
<dbReference type="HOGENOM" id="CLU_039488_1_2_11"/>
<name>C8XA79_NAKMY</name>
<dbReference type="PROSITE" id="PS51318">
    <property type="entry name" value="TAT"/>
    <property type="match status" value="1"/>
</dbReference>
<dbReference type="Proteomes" id="UP000002218">
    <property type="component" value="Chromosome"/>
</dbReference>
<dbReference type="InterPro" id="IPR048328">
    <property type="entry name" value="Dyp_perox_C"/>
</dbReference>
<dbReference type="GO" id="GO:0005829">
    <property type="term" value="C:cytosol"/>
    <property type="evidence" value="ECO:0007669"/>
    <property type="project" value="TreeGrafter"/>
</dbReference>
<evidence type="ECO:0000256" key="7">
    <source>
        <dbReference type="ARBA" id="ARBA00023004"/>
    </source>
</evidence>
<keyword evidence="3" id="KW-0349">Heme</keyword>
<gene>
    <name evidence="12" type="ordered locus">Namu_5006</name>
</gene>
<dbReference type="InParanoid" id="C8XA79"/>
<dbReference type="GO" id="GO:0004601">
    <property type="term" value="F:peroxidase activity"/>
    <property type="evidence" value="ECO:0007669"/>
    <property type="project" value="UniProtKB-KW"/>
</dbReference>
<proteinExistence type="inferred from homology"/>
<evidence type="ECO:0000256" key="4">
    <source>
        <dbReference type="ARBA" id="ARBA00022723"/>
    </source>
</evidence>
<dbReference type="KEGG" id="nml:Namu_5006"/>
<dbReference type="InterPro" id="IPR006311">
    <property type="entry name" value="TAT_signal"/>
</dbReference>
<dbReference type="GO" id="GO:0046872">
    <property type="term" value="F:metal ion binding"/>
    <property type="evidence" value="ECO:0007669"/>
    <property type="project" value="UniProtKB-KW"/>
</dbReference>
<keyword evidence="7" id="KW-0408">Iron</keyword>
<reference evidence="12 13" key="2">
    <citation type="journal article" date="2010" name="Stand. Genomic Sci.">
        <title>Complete genome sequence of Nakamurella multipartita type strain (Y-104).</title>
        <authorList>
            <person name="Tice H."/>
            <person name="Mayilraj S."/>
            <person name="Sims D."/>
            <person name="Lapidus A."/>
            <person name="Nolan M."/>
            <person name="Lucas S."/>
            <person name="Glavina Del Rio T."/>
            <person name="Copeland A."/>
            <person name="Cheng J.F."/>
            <person name="Meincke L."/>
            <person name="Bruce D."/>
            <person name="Goodwin L."/>
            <person name="Pitluck S."/>
            <person name="Ivanova N."/>
            <person name="Mavromatis K."/>
            <person name="Ovchinnikova G."/>
            <person name="Pati A."/>
            <person name="Chen A."/>
            <person name="Palaniappan K."/>
            <person name="Land M."/>
            <person name="Hauser L."/>
            <person name="Chang Y.J."/>
            <person name="Jeffries C.D."/>
            <person name="Detter J.C."/>
            <person name="Brettin T."/>
            <person name="Rohde M."/>
            <person name="Goker M."/>
            <person name="Bristow J."/>
            <person name="Eisen J.A."/>
            <person name="Markowitz V."/>
            <person name="Hugenholtz P."/>
            <person name="Kyrpides N.C."/>
            <person name="Klenk H.P."/>
            <person name="Chen F."/>
        </authorList>
    </citation>
    <scope>NUCLEOTIDE SEQUENCE [LARGE SCALE GENOMIC DNA]</scope>
    <source>
        <strain evidence="13">ATCC 700099 / DSM 44233 / CIP 104796 / JCM 9543 / NBRC 105858 / Y-104</strain>
    </source>
</reference>
<evidence type="ECO:0000313" key="12">
    <source>
        <dbReference type="EMBL" id="ACV81279.1"/>
    </source>
</evidence>
<keyword evidence="2 12" id="KW-0575">Peroxidase</keyword>
<sequence precursor="true">MAERPGERPAASGPARVYSRRRLLVTSAAAALSGAAAAAVGVGIADAGSPGAAAPAAPETREEDTVPFYGLHQAGVQSPAQSAAAFCAFDLHADVDAAALRRLLRLLSDDIARMSAGRAALADTAPELAAAPARLTVTVGFGPSLFDKVGLAAARPAGFADLPAFPTIDRLDPTYGGGDLLLQICADDALVVAHAQRMLFKDTRAFATARWTQRGFLPQGPAGQTGRNLMGQVDGTVNPRTDADFDRVVWSTGTGWFTGGTFLVFRRIRMELDTWDELDRSAMEATIGRRLSTGAPLTGTAEHDEPDLDAVDATGLHAIADFAHLRLARGDGPAAQLLRRPYSYDDSPGADGASDVGQLFCAYQADIGAQFVPMQQRLAAGDLLNQWITPVGSAVFAIPPGCAPGGFLAEGMFS</sequence>
<dbReference type="InterPro" id="IPR011008">
    <property type="entry name" value="Dimeric_a/b-barrel"/>
</dbReference>
<dbReference type="InterPro" id="IPR048327">
    <property type="entry name" value="Dyp_perox_N"/>
</dbReference>